<dbReference type="Ensembl" id="ENSSTUT00000049458.1">
    <property type="protein sequence ID" value="ENSSTUP00000047423.1"/>
    <property type="gene ID" value="ENSSTUG00000019923.1"/>
</dbReference>
<sequence length="178" mass="20231">MFDRQVIDRQVLCLLLRGTEGIGHVKKENTFLQFLAEVKFLFLNMKVNSHLSFTQYFVEAPFAAITASGLIGYELQAWHTCIWEFLPFFSADPFKLCQVGWGALLHSYFQVSPEMFDRVQVRALAGPPKDIPRLVPKPLLRCLDWVLRVIVLLDGEPSPQSEVLSTLERGALLHQGSL</sequence>
<dbReference type="Proteomes" id="UP000472277">
    <property type="component" value="Chromosome 33"/>
</dbReference>
<organism evidence="1 2">
    <name type="scientific">Salmo trutta</name>
    <name type="common">Brown trout</name>
    <dbReference type="NCBI Taxonomy" id="8032"/>
    <lineage>
        <taxon>Eukaryota</taxon>
        <taxon>Metazoa</taxon>
        <taxon>Chordata</taxon>
        <taxon>Craniata</taxon>
        <taxon>Vertebrata</taxon>
        <taxon>Euteleostomi</taxon>
        <taxon>Actinopterygii</taxon>
        <taxon>Neopterygii</taxon>
        <taxon>Teleostei</taxon>
        <taxon>Protacanthopterygii</taxon>
        <taxon>Salmoniformes</taxon>
        <taxon>Salmonidae</taxon>
        <taxon>Salmoninae</taxon>
        <taxon>Salmo</taxon>
    </lineage>
</organism>
<dbReference type="GeneTree" id="ENSGT01120000274387"/>
<keyword evidence="2" id="KW-1185">Reference proteome</keyword>
<accession>A0A673ZKN5</accession>
<protein>
    <submittedName>
        <fullName evidence="1">Uncharacterized protein</fullName>
    </submittedName>
</protein>
<proteinExistence type="predicted"/>
<dbReference type="InParanoid" id="A0A673ZKN5"/>
<name>A0A673ZKN5_SALTR</name>
<reference evidence="1" key="2">
    <citation type="submission" date="2025-09" db="UniProtKB">
        <authorList>
            <consortium name="Ensembl"/>
        </authorList>
    </citation>
    <scope>IDENTIFICATION</scope>
</reference>
<dbReference type="AlphaFoldDB" id="A0A673ZKN5"/>
<reference evidence="1" key="1">
    <citation type="submission" date="2025-08" db="UniProtKB">
        <authorList>
            <consortium name="Ensembl"/>
        </authorList>
    </citation>
    <scope>IDENTIFICATION</scope>
</reference>
<evidence type="ECO:0000313" key="2">
    <source>
        <dbReference type="Proteomes" id="UP000472277"/>
    </source>
</evidence>
<evidence type="ECO:0000313" key="1">
    <source>
        <dbReference type="Ensembl" id="ENSSTUP00000047423.1"/>
    </source>
</evidence>